<sequence length="141" mass="14137">MQSCGFLIDKEASWQFFVIVIGSPRATSFLVEFLDLQLHFAVLLVVVLALVFFAIVGLASTADSTPDAAAAAPAIVDAGGNNDLIGTGDEGDSEAAPVGGPVPEGVFTPVSPAQSPNSGATVLEVSSVAAGAVAVAATLFF</sequence>
<dbReference type="AlphaFoldDB" id="A0A5J5AQF1"/>
<keyword evidence="2" id="KW-1133">Transmembrane helix</keyword>
<proteinExistence type="predicted"/>
<protein>
    <submittedName>
        <fullName evidence="3">Uncharacterized protein</fullName>
    </submittedName>
</protein>
<dbReference type="EMBL" id="CM018042">
    <property type="protein sequence ID" value="KAA8533243.1"/>
    <property type="molecule type" value="Genomic_DNA"/>
</dbReference>
<evidence type="ECO:0000313" key="4">
    <source>
        <dbReference type="Proteomes" id="UP000325577"/>
    </source>
</evidence>
<dbReference type="Proteomes" id="UP000325577">
    <property type="component" value="Linkage Group LG19"/>
</dbReference>
<keyword evidence="2" id="KW-0812">Transmembrane</keyword>
<evidence type="ECO:0000256" key="1">
    <source>
        <dbReference type="SAM" id="MobiDB-lite"/>
    </source>
</evidence>
<feature type="transmembrane region" description="Helical" evidence="2">
    <location>
        <begin position="38"/>
        <end position="59"/>
    </location>
</feature>
<dbReference type="OrthoDB" id="1743960at2759"/>
<accession>A0A5J5AQF1</accession>
<organism evidence="3 4">
    <name type="scientific">Nyssa sinensis</name>
    <dbReference type="NCBI Taxonomy" id="561372"/>
    <lineage>
        <taxon>Eukaryota</taxon>
        <taxon>Viridiplantae</taxon>
        <taxon>Streptophyta</taxon>
        <taxon>Embryophyta</taxon>
        <taxon>Tracheophyta</taxon>
        <taxon>Spermatophyta</taxon>
        <taxon>Magnoliopsida</taxon>
        <taxon>eudicotyledons</taxon>
        <taxon>Gunneridae</taxon>
        <taxon>Pentapetalae</taxon>
        <taxon>asterids</taxon>
        <taxon>Cornales</taxon>
        <taxon>Nyssaceae</taxon>
        <taxon>Nyssa</taxon>
    </lineage>
</organism>
<feature type="region of interest" description="Disordered" evidence="1">
    <location>
        <begin position="78"/>
        <end position="99"/>
    </location>
</feature>
<name>A0A5J5AQF1_9ASTE</name>
<keyword evidence="2" id="KW-0472">Membrane</keyword>
<keyword evidence="4" id="KW-1185">Reference proteome</keyword>
<reference evidence="3 4" key="1">
    <citation type="submission" date="2019-09" db="EMBL/GenBank/DDBJ databases">
        <title>A chromosome-level genome assembly of the Chinese tupelo Nyssa sinensis.</title>
        <authorList>
            <person name="Yang X."/>
            <person name="Kang M."/>
            <person name="Yang Y."/>
            <person name="Xiong H."/>
            <person name="Wang M."/>
            <person name="Zhang Z."/>
            <person name="Wang Z."/>
            <person name="Wu H."/>
            <person name="Ma T."/>
            <person name="Liu J."/>
            <person name="Xi Z."/>
        </authorList>
    </citation>
    <scope>NUCLEOTIDE SEQUENCE [LARGE SCALE GENOMIC DNA]</scope>
    <source>
        <strain evidence="3">J267</strain>
        <tissue evidence="3">Leaf</tissue>
    </source>
</reference>
<gene>
    <name evidence="3" type="ORF">F0562_033224</name>
</gene>
<evidence type="ECO:0000313" key="3">
    <source>
        <dbReference type="EMBL" id="KAA8533243.1"/>
    </source>
</evidence>
<evidence type="ECO:0000256" key="2">
    <source>
        <dbReference type="SAM" id="Phobius"/>
    </source>
</evidence>